<accession>A0ABX2E0R2</accession>
<comment type="caution">
    <text evidence="2">The sequence shown here is derived from an EMBL/GenBank/DDBJ whole genome shotgun (WGS) entry which is preliminary data.</text>
</comment>
<dbReference type="RefSeq" id="WP_173299721.1">
    <property type="nucleotide sequence ID" value="NZ_JABRWQ010000001.1"/>
</dbReference>
<dbReference type="EMBL" id="JABRWQ010000001">
    <property type="protein sequence ID" value="NRD22068.1"/>
    <property type="molecule type" value="Genomic_DNA"/>
</dbReference>
<keyword evidence="1" id="KW-0732">Signal</keyword>
<evidence type="ECO:0000313" key="2">
    <source>
        <dbReference type="EMBL" id="NRD22068.1"/>
    </source>
</evidence>
<dbReference type="Proteomes" id="UP000805085">
    <property type="component" value="Unassembled WGS sequence"/>
</dbReference>
<feature type="chain" id="PRO_5047426135" description="Por secretion system C-terminal sorting domain-containing protein" evidence="1">
    <location>
        <begin position="23"/>
        <end position="185"/>
    </location>
</feature>
<reference evidence="2 3" key="1">
    <citation type="journal article" date="2015" name="Int. J. Syst. Evol. Microbiol.">
        <title>Winogradskyella litoriviva sp. nov., isolated from coastal seawater.</title>
        <authorList>
            <person name="Nedashkovskaya O.I."/>
            <person name="Kukhlevskiy A.D."/>
            <person name="Zhukova N.V."/>
            <person name="Kim S.J."/>
            <person name="Rhee S.K."/>
            <person name="Mikhailov V.V."/>
        </authorList>
    </citation>
    <scope>NUCLEOTIDE SEQUENCE [LARGE SCALE GENOMIC DNA]</scope>
    <source>
        <strain evidence="2 3">KMM6491</strain>
    </source>
</reference>
<gene>
    <name evidence="2" type="ORF">HNV10_02370</name>
</gene>
<protein>
    <recommendedName>
        <fullName evidence="4">Por secretion system C-terminal sorting domain-containing protein</fullName>
    </recommendedName>
</protein>
<feature type="signal peptide" evidence="1">
    <location>
        <begin position="1"/>
        <end position="22"/>
    </location>
</feature>
<organism evidence="2 3">
    <name type="scientific">Winogradskyella litoriviva</name>
    <dbReference type="NCBI Taxonomy" id="1220182"/>
    <lineage>
        <taxon>Bacteria</taxon>
        <taxon>Pseudomonadati</taxon>
        <taxon>Bacteroidota</taxon>
        <taxon>Flavobacteriia</taxon>
        <taxon>Flavobacteriales</taxon>
        <taxon>Flavobacteriaceae</taxon>
        <taxon>Winogradskyella</taxon>
    </lineage>
</organism>
<sequence length="185" mass="21193">MKNLFRNILVLAVVLGSYNSYANETLKVATTYKHVKKGQEISVYDESGEMIYKGTIKYNGNLTRLFDFSQLKDGKYTAEITKGFEIEVTTIKVKNNLVSYSNVSGVKIYKPVFRIENEKVIITKLAFEAKKMEVKLYYENELIHTETVKGDEVLNRVYKLDESQSGSYTAIVKAEGRVFVEHFTI</sequence>
<evidence type="ECO:0000256" key="1">
    <source>
        <dbReference type="SAM" id="SignalP"/>
    </source>
</evidence>
<keyword evidence="3" id="KW-1185">Reference proteome</keyword>
<evidence type="ECO:0008006" key="4">
    <source>
        <dbReference type="Google" id="ProtNLM"/>
    </source>
</evidence>
<proteinExistence type="predicted"/>
<evidence type="ECO:0000313" key="3">
    <source>
        <dbReference type="Proteomes" id="UP000805085"/>
    </source>
</evidence>
<name>A0ABX2E0R2_9FLAO</name>